<sequence>MGNELSCAEEQCMCDPRHKDVHSGGPCGVGINFHIDENGSMRVKSLKPGGPADRCRAIQPGDVLVMVDGQSIMGLPLQLVSAKVTGLSQTTVNLGFRRGESSRTICVCLARERIPEKEQEKALPEGFQKRQEDPTSCHDDQHHKLANTKSAVPPESLDAFISELTISRYKPLAILPLTSPSHRSSNKLNLEHNNEGQHAPSPTPDWKILVELFEARNLLAGRGHSKISASILTIQGEEDAGHVPGDMIPSPPHSNSPNSMDAGLQNGAMSPISRNQALKPQTHLVDIPNDSNSVQWHQIVSIKSAYRPRSSRDGESTDIPLAGCDMVSTSLDGQAVTLIVSIRLTSSNSPFVFCGQAIVRSVSAGDEISGWFDLQDAGGRPMYNEQGNQSKLYINLFYGQPRDIIESNGKKFSIM</sequence>
<dbReference type="RefSeq" id="XP_005841826.1">
    <property type="nucleotide sequence ID" value="XM_005841769.1"/>
</dbReference>
<protein>
    <recommendedName>
        <fullName evidence="2">PDZ domain-containing protein</fullName>
    </recommendedName>
</protein>
<dbReference type="EnsemblProtists" id="EKX54846">
    <property type="protein sequence ID" value="EKX54846"/>
    <property type="gene ID" value="GUITHDRAFT_99497"/>
</dbReference>
<evidence type="ECO:0000313" key="3">
    <source>
        <dbReference type="EMBL" id="EKX54846.1"/>
    </source>
</evidence>
<dbReference type="EMBL" id="JH992966">
    <property type="protein sequence ID" value="EKX54846.1"/>
    <property type="molecule type" value="Genomic_DNA"/>
</dbReference>
<dbReference type="KEGG" id="gtt:GUITHDRAFT_99497"/>
<dbReference type="GeneID" id="17311442"/>
<evidence type="ECO:0000259" key="2">
    <source>
        <dbReference type="PROSITE" id="PS50106"/>
    </source>
</evidence>
<evidence type="ECO:0000256" key="1">
    <source>
        <dbReference type="SAM" id="MobiDB-lite"/>
    </source>
</evidence>
<dbReference type="PROSITE" id="PS50106">
    <property type="entry name" value="PDZ"/>
    <property type="match status" value="1"/>
</dbReference>
<evidence type="ECO:0000313" key="5">
    <source>
        <dbReference type="Proteomes" id="UP000011087"/>
    </source>
</evidence>
<evidence type="ECO:0000313" key="4">
    <source>
        <dbReference type="EnsemblProtists" id="EKX54846"/>
    </source>
</evidence>
<proteinExistence type="predicted"/>
<organism evidence="3">
    <name type="scientific">Guillardia theta (strain CCMP2712)</name>
    <name type="common">Cryptophyte</name>
    <dbReference type="NCBI Taxonomy" id="905079"/>
    <lineage>
        <taxon>Eukaryota</taxon>
        <taxon>Cryptophyceae</taxon>
        <taxon>Pyrenomonadales</taxon>
        <taxon>Geminigeraceae</taxon>
        <taxon>Guillardia</taxon>
    </lineage>
</organism>
<dbReference type="SMART" id="SM00228">
    <property type="entry name" value="PDZ"/>
    <property type="match status" value="1"/>
</dbReference>
<dbReference type="Pfam" id="PF17820">
    <property type="entry name" value="PDZ_6"/>
    <property type="match status" value="1"/>
</dbReference>
<dbReference type="AlphaFoldDB" id="L1K201"/>
<dbReference type="InterPro" id="IPR001478">
    <property type="entry name" value="PDZ"/>
</dbReference>
<dbReference type="Gene3D" id="2.30.42.10">
    <property type="match status" value="1"/>
</dbReference>
<dbReference type="InterPro" id="IPR041489">
    <property type="entry name" value="PDZ_6"/>
</dbReference>
<reference evidence="3 5" key="1">
    <citation type="journal article" date="2012" name="Nature">
        <title>Algal genomes reveal evolutionary mosaicism and the fate of nucleomorphs.</title>
        <authorList>
            <consortium name="DOE Joint Genome Institute"/>
            <person name="Curtis B.A."/>
            <person name="Tanifuji G."/>
            <person name="Burki F."/>
            <person name="Gruber A."/>
            <person name="Irimia M."/>
            <person name="Maruyama S."/>
            <person name="Arias M.C."/>
            <person name="Ball S.G."/>
            <person name="Gile G.H."/>
            <person name="Hirakawa Y."/>
            <person name="Hopkins J.F."/>
            <person name="Kuo A."/>
            <person name="Rensing S.A."/>
            <person name="Schmutz J."/>
            <person name="Symeonidi A."/>
            <person name="Elias M."/>
            <person name="Eveleigh R.J."/>
            <person name="Herman E.K."/>
            <person name="Klute M.J."/>
            <person name="Nakayama T."/>
            <person name="Obornik M."/>
            <person name="Reyes-Prieto A."/>
            <person name="Armbrust E.V."/>
            <person name="Aves S.J."/>
            <person name="Beiko R.G."/>
            <person name="Coutinho P."/>
            <person name="Dacks J.B."/>
            <person name="Durnford D.G."/>
            <person name="Fast N.M."/>
            <person name="Green B.R."/>
            <person name="Grisdale C.J."/>
            <person name="Hempel F."/>
            <person name="Henrissat B."/>
            <person name="Hoppner M.P."/>
            <person name="Ishida K."/>
            <person name="Kim E."/>
            <person name="Koreny L."/>
            <person name="Kroth P.G."/>
            <person name="Liu Y."/>
            <person name="Malik S.B."/>
            <person name="Maier U.G."/>
            <person name="McRose D."/>
            <person name="Mock T."/>
            <person name="Neilson J.A."/>
            <person name="Onodera N.T."/>
            <person name="Poole A.M."/>
            <person name="Pritham E.J."/>
            <person name="Richards T.A."/>
            <person name="Rocap G."/>
            <person name="Roy S.W."/>
            <person name="Sarai C."/>
            <person name="Schaack S."/>
            <person name="Shirato S."/>
            <person name="Slamovits C.H."/>
            <person name="Spencer D.F."/>
            <person name="Suzuki S."/>
            <person name="Worden A.Z."/>
            <person name="Zauner S."/>
            <person name="Barry K."/>
            <person name="Bell C."/>
            <person name="Bharti A.K."/>
            <person name="Crow J.A."/>
            <person name="Grimwood J."/>
            <person name="Kramer R."/>
            <person name="Lindquist E."/>
            <person name="Lucas S."/>
            <person name="Salamov A."/>
            <person name="McFadden G.I."/>
            <person name="Lane C.E."/>
            <person name="Keeling P.J."/>
            <person name="Gray M.W."/>
            <person name="Grigoriev I.V."/>
            <person name="Archibald J.M."/>
        </authorList>
    </citation>
    <scope>NUCLEOTIDE SEQUENCE</scope>
    <source>
        <strain evidence="3 5">CCMP2712</strain>
    </source>
</reference>
<dbReference type="Proteomes" id="UP000011087">
    <property type="component" value="Unassembled WGS sequence"/>
</dbReference>
<dbReference type="PaxDb" id="55529-EKX54846"/>
<reference evidence="5" key="2">
    <citation type="submission" date="2012-11" db="EMBL/GenBank/DDBJ databases">
        <authorList>
            <person name="Kuo A."/>
            <person name="Curtis B.A."/>
            <person name="Tanifuji G."/>
            <person name="Burki F."/>
            <person name="Gruber A."/>
            <person name="Irimia M."/>
            <person name="Maruyama S."/>
            <person name="Arias M.C."/>
            <person name="Ball S.G."/>
            <person name="Gile G.H."/>
            <person name="Hirakawa Y."/>
            <person name="Hopkins J.F."/>
            <person name="Rensing S.A."/>
            <person name="Schmutz J."/>
            <person name="Symeonidi A."/>
            <person name="Elias M."/>
            <person name="Eveleigh R.J."/>
            <person name="Herman E.K."/>
            <person name="Klute M.J."/>
            <person name="Nakayama T."/>
            <person name="Obornik M."/>
            <person name="Reyes-Prieto A."/>
            <person name="Armbrust E.V."/>
            <person name="Aves S.J."/>
            <person name="Beiko R.G."/>
            <person name="Coutinho P."/>
            <person name="Dacks J.B."/>
            <person name="Durnford D.G."/>
            <person name="Fast N.M."/>
            <person name="Green B.R."/>
            <person name="Grisdale C."/>
            <person name="Hempe F."/>
            <person name="Henrissat B."/>
            <person name="Hoppner M.P."/>
            <person name="Ishida K.-I."/>
            <person name="Kim E."/>
            <person name="Koreny L."/>
            <person name="Kroth P.G."/>
            <person name="Liu Y."/>
            <person name="Malik S.-B."/>
            <person name="Maier U.G."/>
            <person name="McRose D."/>
            <person name="Mock T."/>
            <person name="Neilson J.A."/>
            <person name="Onodera N.T."/>
            <person name="Poole A.M."/>
            <person name="Pritham E.J."/>
            <person name="Richards T.A."/>
            <person name="Rocap G."/>
            <person name="Roy S.W."/>
            <person name="Sarai C."/>
            <person name="Schaack S."/>
            <person name="Shirato S."/>
            <person name="Slamovits C.H."/>
            <person name="Spencer D.F."/>
            <person name="Suzuki S."/>
            <person name="Worden A.Z."/>
            <person name="Zauner S."/>
            <person name="Barry K."/>
            <person name="Bell C."/>
            <person name="Bharti A.K."/>
            <person name="Crow J.A."/>
            <person name="Grimwood J."/>
            <person name="Kramer R."/>
            <person name="Lindquist E."/>
            <person name="Lucas S."/>
            <person name="Salamov A."/>
            <person name="McFadden G.I."/>
            <person name="Lane C.E."/>
            <person name="Keeling P.J."/>
            <person name="Gray M.W."/>
            <person name="Grigoriev I.V."/>
            <person name="Archibald J.M."/>
        </authorList>
    </citation>
    <scope>NUCLEOTIDE SEQUENCE</scope>
    <source>
        <strain evidence="5">CCMP2712</strain>
    </source>
</reference>
<dbReference type="OrthoDB" id="66881at2759"/>
<dbReference type="InterPro" id="IPR036034">
    <property type="entry name" value="PDZ_sf"/>
</dbReference>
<feature type="domain" description="PDZ" evidence="2">
    <location>
        <begin position="23"/>
        <end position="75"/>
    </location>
</feature>
<dbReference type="CDD" id="cd06782">
    <property type="entry name" value="cpPDZ_CPP-like"/>
    <property type="match status" value="1"/>
</dbReference>
<dbReference type="HOGENOM" id="CLU_662984_0_0_1"/>
<name>L1K201_GUITC</name>
<gene>
    <name evidence="3" type="ORF">GUITHDRAFT_99497</name>
</gene>
<feature type="region of interest" description="Disordered" evidence="1">
    <location>
        <begin position="119"/>
        <end position="151"/>
    </location>
</feature>
<dbReference type="SUPFAM" id="SSF50156">
    <property type="entry name" value="PDZ domain-like"/>
    <property type="match status" value="1"/>
</dbReference>
<reference evidence="4" key="3">
    <citation type="submission" date="2016-03" db="UniProtKB">
        <authorList>
            <consortium name="EnsemblProtists"/>
        </authorList>
    </citation>
    <scope>IDENTIFICATION</scope>
</reference>
<accession>L1K201</accession>
<feature type="compositionally biased region" description="Basic and acidic residues" evidence="1">
    <location>
        <begin position="119"/>
        <end position="143"/>
    </location>
</feature>
<keyword evidence="5" id="KW-1185">Reference proteome</keyword>